<organism evidence="3">
    <name type="scientific">hydrocarbon metagenome</name>
    <dbReference type="NCBI Taxonomy" id="938273"/>
    <lineage>
        <taxon>unclassified sequences</taxon>
        <taxon>metagenomes</taxon>
        <taxon>ecological metagenomes</taxon>
    </lineage>
</organism>
<protein>
    <submittedName>
        <fullName evidence="3">Mce related</fullName>
    </submittedName>
</protein>
<dbReference type="PANTHER" id="PTHR33371:SF4">
    <property type="entry name" value="INTERMEMBRANE PHOSPHOLIPID TRANSPORT SYSTEM BINDING PROTEIN MLAD"/>
    <property type="match status" value="1"/>
</dbReference>
<dbReference type="InterPro" id="IPR052336">
    <property type="entry name" value="MlaD_Phospholipid_Transporter"/>
</dbReference>
<comment type="caution">
    <text evidence="3">The sequence shown here is derived from an EMBL/GenBank/DDBJ whole genome shotgun (WGS) entry which is preliminary data.</text>
</comment>
<accession>A0A0W8FPS7</accession>
<dbReference type="Pfam" id="PF02470">
    <property type="entry name" value="MlaD"/>
    <property type="match status" value="1"/>
</dbReference>
<evidence type="ECO:0000313" key="3">
    <source>
        <dbReference type="EMBL" id="KUG22622.1"/>
    </source>
</evidence>
<dbReference type="InterPro" id="IPR030970">
    <property type="entry name" value="ABC_MlaD"/>
</dbReference>
<dbReference type="AlphaFoldDB" id="A0A0W8FPS7"/>
<keyword evidence="1" id="KW-0812">Transmembrane</keyword>
<dbReference type="InterPro" id="IPR003399">
    <property type="entry name" value="Mce/MlaD"/>
</dbReference>
<evidence type="ECO:0000259" key="2">
    <source>
        <dbReference type="Pfam" id="PF02470"/>
    </source>
</evidence>
<sequence length="151" mass="16438">MNKYKIETIVGIFVFLGLLCIGYMTVKLGKVSFLQDNSYPLTAKFISVTGLRDGNPVDIMGIEVGQVEKIIMDQENQQAVVKMKIKRGIRIYDDAIASIKTEGLMGNQYISIDPGGSGTLLGTNGTITETQAPVDIIGLISKYAFGDVKKQ</sequence>
<dbReference type="EMBL" id="LNQE01000951">
    <property type="protein sequence ID" value="KUG22622.1"/>
    <property type="molecule type" value="Genomic_DNA"/>
</dbReference>
<reference evidence="3" key="1">
    <citation type="journal article" date="2015" name="Proc. Natl. Acad. Sci. U.S.A.">
        <title>Networks of energetic and metabolic interactions define dynamics in microbial communities.</title>
        <authorList>
            <person name="Embree M."/>
            <person name="Liu J.K."/>
            <person name="Al-Bassam M.M."/>
            <person name="Zengler K."/>
        </authorList>
    </citation>
    <scope>NUCLEOTIDE SEQUENCE</scope>
</reference>
<dbReference type="GO" id="GO:0015914">
    <property type="term" value="P:phospholipid transport"/>
    <property type="evidence" value="ECO:0007669"/>
    <property type="project" value="InterPro"/>
</dbReference>
<dbReference type="PANTHER" id="PTHR33371">
    <property type="entry name" value="INTERMEMBRANE PHOSPHOLIPID TRANSPORT SYSTEM BINDING PROTEIN MLAD-RELATED"/>
    <property type="match status" value="1"/>
</dbReference>
<dbReference type="NCBIfam" id="TIGR04430">
    <property type="entry name" value="OM_asym_MlaD"/>
    <property type="match status" value="1"/>
</dbReference>
<gene>
    <name evidence="3" type="ORF">ASZ90_007612</name>
</gene>
<feature type="domain" description="Mce/MlaD" evidence="2">
    <location>
        <begin position="38"/>
        <end position="115"/>
    </location>
</feature>
<keyword evidence="1" id="KW-0472">Membrane</keyword>
<evidence type="ECO:0000256" key="1">
    <source>
        <dbReference type="SAM" id="Phobius"/>
    </source>
</evidence>
<proteinExistence type="predicted"/>
<keyword evidence="1" id="KW-1133">Transmembrane helix</keyword>
<feature type="transmembrane region" description="Helical" evidence="1">
    <location>
        <begin position="6"/>
        <end position="26"/>
    </location>
</feature>
<name>A0A0W8FPS7_9ZZZZ</name>